<dbReference type="RefSeq" id="WP_202769281.1">
    <property type="nucleotide sequence ID" value="NZ_JAESWA010000028.1"/>
</dbReference>
<comment type="caution">
    <text evidence="1">The sequence shown here is derived from an EMBL/GenBank/DDBJ whole genome shotgun (WGS) entry which is preliminary data.</text>
</comment>
<name>A0A937FJY4_9CLOT</name>
<proteinExistence type="predicted"/>
<dbReference type="EMBL" id="JAESWA010000028">
    <property type="protein sequence ID" value="MBL4933817.1"/>
    <property type="molecule type" value="Genomic_DNA"/>
</dbReference>
<evidence type="ECO:0000313" key="2">
    <source>
        <dbReference type="Proteomes" id="UP000623681"/>
    </source>
</evidence>
<organism evidence="1 2">
    <name type="scientific">Clostridium paridis</name>
    <dbReference type="NCBI Taxonomy" id="2803863"/>
    <lineage>
        <taxon>Bacteria</taxon>
        <taxon>Bacillati</taxon>
        <taxon>Bacillota</taxon>
        <taxon>Clostridia</taxon>
        <taxon>Eubacteriales</taxon>
        <taxon>Clostridiaceae</taxon>
        <taxon>Clostridium</taxon>
    </lineage>
</organism>
<dbReference type="Proteomes" id="UP000623681">
    <property type="component" value="Unassembled WGS sequence"/>
</dbReference>
<gene>
    <name evidence="1" type="ORF">JK634_18700</name>
</gene>
<sequence length="167" mass="19017">MRKVILSIGTVLSIMLFVLIGCSNTNNKKISDKIIGNPDKILVYKDGNKKEILSSDSNFEKIVNLTNDRIDKESISVAKDGVDIDKTVNDNKKYLGVEFIYNEEQKMDIKNSNGFSPIKYYKLFFSLDIKNNPNTDYFQYGTEEKYVDSSRGPIKSPDKVINIINNI</sequence>
<evidence type="ECO:0000313" key="1">
    <source>
        <dbReference type="EMBL" id="MBL4933817.1"/>
    </source>
</evidence>
<accession>A0A937FJY4</accession>
<protein>
    <recommendedName>
        <fullName evidence="3">Lipoprotein</fullName>
    </recommendedName>
</protein>
<dbReference type="PROSITE" id="PS51257">
    <property type="entry name" value="PROKAR_LIPOPROTEIN"/>
    <property type="match status" value="1"/>
</dbReference>
<reference evidence="1" key="1">
    <citation type="submission" date="2021-01" db="EMBL/GenBank/DDBJ databases">
        <title>Genome public.</title>
        <authorList>
            <person name="Liu C."/>
            <person name="Sun Q."/>
        </authorList>
    </citation>
    <scope>NUCLEOTIDE SEQUENCE</scope>
    <source>
        <strain evidence="1">YIM B02565</strain>
    </source>
</reference>
<keyword evidence="2" id="KW-1185">Reference proteome</keyword>
<dbReference type="AlphaFoldDB" id="A0A937FJY4"/>
<evidence type="ECO:0008006" key="3">
    <source>
        <dbReference type="Google" id="ProtNLM"/>
    </source>
</evidence>